<protein>
    <submittedName>
        <fullName evidence="1">Uncharacterized protein</fullName>
    </submittedName>
</protein>
<keyword evidence="2" id="KW-1185">Reference proteome</keyword>
<organism evidence="1 2">
    <name type="scientific">Fonsecaea monophora</name>
    <dbReference type="NCBI Taxonomy" id="254056"/>
    <lineage>
        <taxon>Eukaryota</taxon>
        <taxon>Fungi</taxon>
        <taxon>Dikarya</taxon>
        <taxon>Ascomycota</taxon>
        <taxon>Pezizomycotina</taxon>
        <taxon>Eurotiomycetes</taxon>
        <taxon>Chaetothyriomycetidae</taxon>
        <taxon>Chaetothyriales</taxon>
        <taxon>Herpotrichiellaceae</taxon>
        <taxon>Fonsecaea</taxon>
    </lineage>
</organism>
<proteinExistence type="predicted"/>
<sequence>MEARRSLAELEADLAILAGKSMPEAYNTVLCLSQSVVIDDPDVRGCVVDVAGMALLDSGDWEIHVLPSNISARAGYLLKRYPGSTLNTHHDPQVPLPEVMAYFGPRRASELHTI</sequence>
<evidence type="ECO:0000313" key="1">
    <source>
        <dbReference type="EMBL" id="OAG35137.1"/>
    </source>
</evidence>
<evidence type="ECO:0000313" key="2">
    <source>
        <dbReference type="Proteomes" id="UP000077002"/>
    </source>
</evidence>
<comment type="caution">
    <text evidence="1">The sequence shown here is derived from an EMBL/GenBank/DDBJ whole genome shotgun (WGS) entry which is preliminary data.</text>
</comment>
<reference evidence="1 2" key="1">
    <citation type="submission" date="2016-03" db="EMBL/GenBank/DDBJ databases">
        <title>Draft genome sequence of the Fonsecaea monophora CBS 269.37.</title>
        <authorList>
            <person name="Bombassaro A."/>
            <person name="Vinicius W.A."/>
            <person name="De Hoog S."/>
            <person name="Sun J."/>
            <person name="Souza E.M."/>
            <person name="Raittz R.T."/>
            <person name="Costa F."/>
            <person name="Leao A.C."/>
            <person name="Tadra-Sfeir M.Z."/>
            <person name="Baura V."/>
            <person name="Balsanelli E."/>
            <person name="Pedrosa F.O."/>
            <person name="Moreno L.F."/>
            <person name="Steffens M.B."/>
            <person name="Xi L."/>
            <person name="Bocca A.L."/>
            <person name="Felipe M.S."/>
            <person name="Teixeira M."/>
            <person name="Telles Filho F.Q."/>
            <person name="Azevedo C.M."/>
            <person name="Gomes R."/>
            <person name="Vicente V.A."/>
        </authorList>
    </citation>
    <scope>NUCLEOTIDE SEQUENCE [LARGE SCALE GENOMIC DNA]</scope>
    <source>
        <strain evidence="1 2">CBS 269.37</strain>
    </source>
</reference>
<dbReference type="RefSeq" id="XP_022507089.1">
    <property type="nucleotide sequence ID" value="XM_022660614.1"/>
</dbReference>
<dbReference type="GeneID" id="34605816"/>
<accession>A0A177ET25</accession>
<dbReference type="EMBL" id="LVKK01000128">
    <property type="protein sequence ID" value="OAG35137.1"/>
    <property type="molecule type" value="Genomic_DNA"/>
</dbReference>
<dbReference type="AlphaFoldDB" id="A0A177ET25"/>
<gene>
    <name evidence="1" type="ORF">AYO21_10704</name>
</gene>
<name>A0A177ET25_9EURO</name>
<dbReference type="Proteomes" id="UP000077002">
    <property type="component" value="Unassembled WGS sequence"/>
</dbReference>